<comment type="similarity">
    <text evidence="4">Belongs to the BamD family.</text>
</comment>
<keyword evidence="4" id="KW-0564">Palmitate</keyword>
<dbReference type="SUPFAM" id="SSF48452">
    <property type="entry name" value="TPR-like"/>
    <property type="match status" value="1"/>
</dbReference>
<dbReference type="EMBL" id="JBHSNA010000001">
    <property type="protein sequence ID" value="MFC5564830.1"/>
    <property type="molecule type" value="Genomic_DNA"/>
</dbReference>
<proteinExistence type="inferred from homology"/>
<organism evidence="6 7">
    <name type="scientific">Rubellimicrobium aerolatum</name>
    <dbReference type="NCBI Taxonomy" id="490979"/>
    <lineage>
        <taxon>Bacteria</taxon>
        <taxon>Pseudomonadati</taxon>
        <taxon>Pseudomonadota</taxon>
        <taxon>Alphaproteobacteria</taxon>
        <taxon>Rhodobacterales</taxon>
        <taxon>Roseobacteraceae</taxon>
        <taxon>Rubellimicrobium</taxon>
    </lineage>
</organism>
<name>A0ABW0S5P0_9RHOB</name>
<sequence length="278" mass="31279">MARGWGRAGIWAAMALGLAACGGPGPRDQAELDALTPEQIYVQGESLLEQGQEEDAAFYFSEVERLYPYSDWAKRGLIMAAFAYHRDRQYEDARAAAQRYLDFFPADEDAAYAQYLLALSFYDQIDDVGRDQGLTFQALQALRTVIEVYPDSPYAADAVAKFDLAFDHLAAKEMEIGRYYLSRGHYTAALNRFRIVVEDYQVTRHTPEALHRLVEGYLSLGLDAEAQTAGAILGANYQATDWYRDSYALLTGRGLRPVPVGDNWLSAIYRQVIRGEWI</sequence>
<keyword evidence="7" id="KW-1185">Reference proteome</keyword>
<comment type="function">
    <text evidence="4">Part of the outer membrane protein assembly complex, which is involved in assembly and insertion of beta-barrel proteins into the outer membrane.</text>
</comment>
<dbReference type="InterPro" id="IPR017689">
    <property type="entry name" value="BamD"/>
</dbReference>
<evidence type="ECO:0000256" key="3">
    <source>
        <dbReference type="ARBA" id="ARBA00023237"/>
    </source>
</evidence>
<keyword evidence="2 4" id="KW-0472">Membrane</keyword>
<dbReference type="CDD" id="cd15830">
    <property type="entry name" value="BamD"/>
    <property type="match status" value="1"/>
</dbReference>
<comment type="subcellular location">
    <subcellularLocation>
        <location evidence="4">Cell outer membrane</location>
        <topology evidence="4">Lipid-anchor</topology>
    </subcellularLocation>
</comment>
<evidence type="ECO:0000256" key="1">
    <source>
        <dbReference type="ARBA" id="ARBA00022729"/>
    </source>
</evidence>
<gene>
    <name evidence="4" type="primary">bamD</name>
    <name evidence="6" type="ORF">ACFPOC_00145</name>
</gene>
<dbReference type="Gene3D" id="1.25.40.10">
    <property type="entry name" value="Tetratricopeptide repeat domain"/>
    <property type="match status" value="1"/>
</dbReference>
<evidence type="ECO:0000256" key="2">
    <source>
        <dbReference type="ARBA" id="ARBA00023136"/>
    </source>
</evidence>
<evidence type="ECO:0000313" key="7">
    <source>
        <dbReference type="Proteomes" id="UP001596056"/>
    </source>
</evidence>
<dbReference type="Pfam" id="PF13525">
    <property type="entry name" value="YfiO"/>
    <property type="match status" value="1"/>
</dbReference>
<keyword evidence="4" id="KW-0449">Lipoprotein</keyword>
<feature type="domain" description="Outer membrane lipoprotein BamD-like" evidence="5">
    <location>
        <begin position="35"/>
        <end position="229"/>
    </location>
</feature>
<reference evidence="7" key="1">
    <citation type="journal article" date="2019" name="Int. J. Syst. Evol. Microbiol.">
        <title>The Global Catalogue of Microorganisms (GCM) 10K type strain sequencing project: providing services to taxonomists for standard genome sequencing and annotation.</title>
        <authorList>
            <consortium name="The Broad Institute Genomics Platform"/>
            <consortium name="The Broad Institute Genome Sequencing Center for Infectious Disease"/>
            <person name="Wu L."/>
            <person name="Ma J."/>
        </authorList>
    </citation>
    <scope>NUCLEOTIDE SEQUENCE [LARGE SCALE GENOMIC DNA]</scope>
    <source>
        <strain evidence="7">KACC 11588</strain>
    </source>
</reference>
<comment type="subunit">
    <text evidence="4">Part of the Bam complex.</text>
</comment>
<evidence type="ECO:0000259" key="5">
    <source>
        <dbReference type="Pfam" id="PF13525"/>
    </source>
</evidence>
<dbReference type="InterPro" id="IPR039565">
    <property type="entry name" value="BamD-like"/>
</dbReference>
<dbReference type="Proteomes" id="UP001596056">
    <property type="component" value="Unassembled WGS sequence"/>
</dbReference>
<evidence type="ECO:0000256" key="4">
    <source>
        <dbReference type="HAMAP-Rule" id="MF_00922"/>
    </source>
</evidence>
<dbReference type="PROSITE" id="PS51257">
    <property type="entry name" value="PROKAR_LIPOPROTEIN"/>
    <property type="match status" value="1"/>
</dbReference>
<dbReference type="InterPro" id="IPR011990">
    <property type="entry name" value="TPR-like_helical_dom_sf"/>
</dbReference>
<protein>
    <recommendedName>
        <fullName evidence="4">Outer membrane protein assembly factor BamD</fullName>
    </recommendedName>
</protein>
<keyword evidence="3 4" id="KW-0998">Cell outer membrane</keyword>
<evidence type="ECO:0000313" key="6">
    <source>
        <dbReference type="EMBL" id="MFC5564830.1"/>
    </source>
</evidence>
<keyword evidence="1 4" id="KW-0732">Signal</keyword>
<dbReference type="RefSeq" id="WP_209837389.1">
    <property type="nucleotide sequence ID" value="NZ_JAGGJP010000001.1"/>
</dbReference>
<dbReference type="HAMAP" id="MF_00922">
    <property type="entry name" value="OM_assembly_BamD"/>
    <property type="match status" value="1"/>
</dbReference>
<accession>A0ABW0S5P0</accession>
<comment type="caution">
    <text evidence="6">The sequence shown here is derived from an EMBL/GenBank/DDBJ whole genome shotgun (WGS) entry which is preliminary data.</text>
</comment>
<dbReference type="NCBIfam" id="TIGR03302">
    <property type="entry name" value="OM_YfiO"/>
    <property type="match status" value="1"/>
</dbReference>